<gene>
    <name evidence="1" type="ORF">LPAF129_16410</name>
</gene>
<dbReference type="Proteomes" id="UP001055149">
    <property type="component" value="Unassembled WGS sequence"/>
</dbReference>
<evidence type="ECO:0000313" key="2">
    <source>
        <dbReference type="Proteomes" id="UP001055149"/>
    </source>
</evidence>
<dbReference type="RefSeq" id="WP_244055908.1">
    <property type="nucleotide sequence ID" value="NZ_BQXH01000015.1"/>
</dbReference>
<comment type="caution">
    <text evidence="1">The sequence shown here is derived from an EMBL/GenBank/DDBJ whole genome shotgun (WGS) entry which is preliminary data.</text>
</comment>
<organism evidence="1 2">
    <name type="scientific">Ligilactobacillus pabuli</name>
    <dbReference type="NCBI Taxonomy" id="2886039"/>
    <lineage>
        <taxon>Bacteria</taxon>
        <taxon>Bacillati</taxon>
        <taxon>Bacillota</taxon>
        <taxon>Bacilli</taxon>
        <taxon>Lactobacillales</taxon>
        <taxon>Lactobacillaceae</taxon>
        <taxon>Ligilactobacillus</taxon>
    </lineage>
</organism>
<evidence type="ECO:0000313" key="1">
    <source>
        <dbReference type="EMBL" id="GKS81955.1"/>
    </source>
</evidence>
<name>A0ABQ5JLZ0_9LACO</name>
<proteinExistence type="predicted"/>
<keyword evidence="2" id="KW-1185">Reference proteome</keyword>
<sequence length="161" mass="18483">MKIILSLLVLFLLAAIIFFCYRKFRSFRLKRQQRRYEIVVTEALQDSLGKVSVAGFNGKKVALDQIAVAQVAKAWGLNVVVFGYSFPVQELDKKQVRQVKEALSEQLKIFAQQHSLNSPEEPSSLVISDIWQRDLVLNVEVAYLINEQTKGYLRDVEKLDH</sequence>
<reference evidence="1" key="1">
    <citation type="journal article" date="2022" name="Int. J. Syst. Evol. Microbiol.">
        <title>A novel species of lactic acid bacteria, Ligilactobacillus pabuli sp. nov., isolated from alfalfa silage.</title>
        <authorList>
            <person name="Tohno M."/>
            <person name="Tanizawa Y."/>
            <person name="Sawada H."/>
            <person name="Sakamoto M."/>
            <person name="Ohkuma M."/>
            <person name="Kobayashi H."/>
        </authorList>
    </citation>
    <scope>NUCLEOTIDE SEQUENCE</scope>
    <source>
        <strain evidence="1">AF129</strain>
    </source>
</reference>
<dbReference type="EMBL" id="BQXH01000015">
    <property type="protein sequence ID" value="GKS81955.1"/>
    <property type="molecule type" value="Genomic_DNA"/>
</dbReference>
<accession>A0ABQ5JLZ0</accession>
<protein>
    <submittedName>
        <fullName evidence="1">Uncharacterized protein</fullName>
    </submittedName>
</protein>